<dbReference type="VEuPathDB" id="FungiDB:FUN_021593"/>
<dbReference type="VEuPathDB" id="FungiDB:RhiirA1_539565"/>
<dbReference type="SMART" id="SM00147">
    <property type="entry name" value="RasGEF"/>
    <property type="match status" value="1"/>
</dbReference>
<evidence type="ECO:0000313" key="7">
    <source>
        <dbReference type="Proteomes" id="UP000232722"/>
    </source>
</evidence>
<feature type="compositionally biased region" description="Polar residues" evidence="3">
    <location>
        <begin position="216"/>
        <end position="225"/>
    </location>
</feature>
<feature type="compositionally biased region" description="Low complexity" evidence="3">
    <location>
        <begin position="603"/>
        <end position="613"/>
    </location>
</feature>
<dbReference type="SUPFAM" id="SSF48366">
    <property type="entry name" value="Ras GEF"/>
    <property type="match status" value="1"/>
</dbReference>
<dbReference type="GO" id="GO:0005886">
    <property type="term" value="C:plasma membrane"/>
    <property type="evidence" value="ECO:0007669"/>
    <property type="project" value="TreeGrafter"/>
</dbReference>
<dbReference type="PROSITE" id="PS51782">
    <property type="entry name" value="LYSM"/>
    <property type="match status" value="1"/>
</dbReference>
<feature type="region of interest" description="Disordered" evidence="3">
    <location>
        <begin position="87"/>
        <end position="158"/>
    </location>
</feature>
<feature type="region of interest" description="Disordered" evidence="3">
    <location>
        <begin position="733"/>
        <end position="845"/>
    </location>
</feature>
<dbReference type="GO" id="GO:0007265">
    <property type="term" value="P:Ras protein signal transduction"/>
    <property type="evidence" value="ECO:0007669"/>
    <property type="project" value="TreeGrafter"/>
</dbReference>
<accession>A0A2N0PGA5</accession>
<reference evidence="6 7" key="2">
    <citation type="submission" date="2017-09" db="EMBL/GenBank/DDBJ databases">
        <title>Extensive intraspecific genome diversity in a model arbuscular mycorrhizal fungus.</title>
        <authorList>
            <person name="Chen E.C."/>
            <person name="Morin E."/>
            <person name="Beaudet D."/>
            <person name="Noel J."/>
            <person name="Ndikumana S."/>
            <person name="Charron P."/>
            <person name="St-Onge C."/>
            <person name="Giorgi J."/>
            <person name="Grigoriev I.V."/>
            <person name="Roux C."/>
            <person name="Martin F.M."/>
            <person name="Corradi N."/>
        </authorList>
    </citation>
    <scope>NUCLEOTIDE SEQUENCE [LARGE SCALE GENOMIC DNA]</scope>
    <source>
        <strain evidence="6 7">A5</strain>
    </source>
</reference>
<evidence type="ECO:0000313" key="6">
    <source>
        <dbReference type="EMBL" id="PKC05856.1"/>
    </source>
</evidence>
<feature type="region of interest" description="Disordered" evidence="3">
    <location>
        <begin position="863"/>
        <end position="891"/>
    </location>
</feature>
<feature type="region of interest" description="Disordered" evidence="3">
    <location>
        <begin position="937"/>
        <end position="1040"/>
    </location>
</feature>
<dbReference type="InterPro" id="IPR023578">
    <property type="entry name" value="Ras_GEF_dom_sf"/>
</dbReference>
<dbReference type="VEuPathDB" id="FungiDB:FUN_021592"/>
<comment type="caution">
    <text evidence="6">The sequence shown here is derived from an EMBL/GenBank/DDBJ whole genome shotgun (WGS) entry which is preliminary data.</text>
</comment>
<keyword evidence="1 2" id="KW-0344">Guanine-nucleotide releasing factor</keyword>
<feature type="region of interest" description="Disordered" evidence="3">
    <location>
        <begin position="603"/>
        <end position="623"/>
    </location>
</feature>
<gene>
    <name evidence="6" type="ORF">RhiirA5_400701</name>
</gene>
<feature type="compositionally biased region" description="Pro residues" evidence="3">
    <location>
        <begin position="146"/>
        <end position="155"/>
    </location>
</feature>
<evidence type="ECO:0000256" key="1">
    <source>
        <dbReference type="ARBA" id="ARBA00022658"/>
    </source>
</evidence>
<dbReference type="InterPro" id="IPR018392">
    <property type="entry name" value="LysM"/>
</dbReference>
<dbReference type="CDD" id="cd00118">
    <property type="entry name" value="LysM"/>
    <property type="match status" value="1"/>
</dbReference>
<evidence type="ECO:0000256" key="2">
    <source>
        <dbReference type="PROSITE-ProRule" id="PRU00168"/>
    </source>
</evidence>
<name>A0A2N0PGA5_9GLOM</name>
<evidence type="ECO:0000259" key="4">
    <source>
        <dbReference type="PROSITE" id="PS50009"/>
    </source>
</evidence>
<feature type="compositionally biased region" description="Polar residues" evidence="3">
    <location>
        <begin position="320"/>
        <end position="332"/>
    </location>
</feature>
<dbReference type="VEuPathDB" id="FungiDB:RhiirFUN_003433"/>
<feature type="domain" description="Ras-GEF" evidence="4">
    <location>
        <begin position="432"/>
        <end position="662"/>
    </location>
</feature>
<organism evidence="6 7">
    <name type="scientific">Rhizophagus irregularis</name>
    <dbReference type="NCBI Taxonomy" id="588596"/>
    <lineage>
        <taxon>Eukaryota</taxon>
        <taxon>Fungi</taxon>
        <taxon>Fungi incertae sedis</taxon>
        <taxon>Mucoromycota</taxon>
        <taxon>Glomeromycotina</taxon>
        <taxon>Glomeromycetes</taxon>
        <taxon>Glomerales</taxon>
        <taxon>Glomeraceae</taxon>
        <taxon>Rhizophagus</taxon>
    </lineage>
</organism>
<evidence type="ECO:0000259" key="5">
    <source>
        <dbReference type="PROSITE" id="PS51782"/>
    </source>
</evidence>
<feature type="compositionally biased region" description="Polar residues" evidence="3">
    <location>
        <begin position="945"/>
        <end position="954"/>
    </location>
</feature>
<dbReference type="Pfam" id="PF00617">
    <property type="entry name" value="RasGEF"/>
    <property type="match status" value="1"/>
</dbReference>
<dbReference type="GO" id="GO:0005085">
    <property type="term" value="F:guanyl-nucleotide exchange factor activity"/>
    <property type="evidence" value="ECO:0007669"/>
    <property type="project" value="UniProtKB-KW"/>
</dbReference>
<feature type="compositionally biased region" description="Low complexity" evidence="3">
    <location>
        <begin position="785"/>
        <end position="805"/>
    </location>
</feature>
<reference evidence="6 7" key="1">
    <citation type="submission" date="2016-04" db="EMBL/GenBank/DDBJ databases">
        <title>Genome analyses suggest a sexual origin of heterokaryosis in a supposedly ancient asexual fungus.</title>
        <authorList>
            <person name="Ropars J."/>
            <person name="Sedzielewska K."/>
            <person name="Noel J."/>
            <person name="Charron P."/>
            <person name="Farinelli L."/>
            <person name="Marton T."/>
            <person name="Kruger M."/>
            <person name="Pelin A."/>
            <person name="Brachmann A."/>
            <person name="Corradi N."/>
        </authorList>
    </citation>
    <scope>NUCLEOTIDE SEQUENCE [LARGE SCALE GENOMIC DNA]</scope>
    <source>
        <strain evidence="6 7">A5</strain>
    </source>
</reference>
<feature type="domain" description="LysM" evidence="5">
    <location>
        <begin position="1206"/>
        <end position="1250"/>
    </location>
</feature>
<sequence>MEDILQELLKDATDHLSSGNVKDAYFSYISALNVIAKELNSIKFVNNVVASKPASLSSLFTLSRTCLSYAEDIIVKHQTPPVIRRNPNLNIAIYPPTPQQEEHPHDSSPNRAPPIPPKPTRRSLNKVTDDGSSNSPKNDQPVSPITKPPLPPKPVRTPSMKKYLKDIEVSGIGRDAHVVSGEGEDDDDDADSSDTDDEDEDYTERNGSYLRRSESSLDVTISQTLLRRRSSSPSHVVSTSRRRPTLTGSITGSITDSPTDEESPYSSYLASPTTPASFYGAIAVPSSIPNLFEQRPKMISVIPEGAVNPNNLVPATTLTENENAQSPSSPQYSDHVPEIPESPLLTQHEQLKQKIQILENKLSEYRIISKMREAGYPQSESDGLTWSELSDEEIKETIEKHGTTVAGLKQSITRSRKLVYKAAEDPDILEFAPHMIAYQLTLIESAIFLEIDPTVLLSHSPKNPHSKITASTDFFNYLTRVVERSILLPLEASSRAQIINHWVKVAVKLHELHNFQTLKAILAALGTPPIKRLKRTWACIPKKSMVKLEALSDMMSETRNYGKYRETIQREGFLRKPTIPFLGTFIMDATYLIAAVKSAGSSNSSGISLSNNNHTPTTPRSTSSLMNLHSPGGMQSLQEDPRIQELLQTMIRYQHGPKYQPTPPEAYIKASTKHHHFRTASISAALHRGSGYKYNNRNDDEDESIEEKQQLITHYLLTRVWIPEKSVDELSLKREPQKHKNGHSNGGRAGTASWNGTPNSAMSNSSNTCRGSTGSTVGGSGTSTGGNVSTSSGIGRTSSTSGSGDSRPHSLEEGVDIIVTTSITTKSDRAGPISDKEVGSVREKEKRNITEKVGNFFFGSRSSMEKAREEKEEKNKVSENEKEKENTEADCKEEISRIHTESTMNPTSISSNKRTSWRTGAMRVMFGGYEAVETPKSPTAMIRATSHSRSSSNGELAPKSPAATFMKAHGRTSSASPPGAKPFTYAPGISTRRSLDEPRSATPPPLMPKPAALMQRSASASSASSMGSSASAPGTRNSLGNNNSILLSIEGIEDFRMALAKKVASEVAAGVNDAPPKVFFPPKTSLTRELEYKKKRPILEHISTSISSPHKLALKPTTSHPLNHQITTSPITPPFFKKFNKNDDLLLVGKRHSSPKIDGTGNEIVQQNIDGNNLRKRSSMSEISINTNLKNNLLKEVDNNEKKMVIVHEIKPSDTIAGVALFYGIEISILKKANKLWTNDSIHLRKFLYIPIDQCSIIDDETKVVIQDDHISIKTNRSFSDNIIRPSFSPTSKTPFTIYERELLFCTLPEHANYVNGNHSNHNHNFHLRQSSHESTSNSSIWSITSSSSSISSTTSNNSANNFTRAEIQQLPADQLTYFPSKRITSSPVSSPIPNTPLTTPTLPSPSPVSHLNRHKQHCNISLPLPTMRQDSTRNSNLDNIVKDRTRRDILSNSYNTEILSSLNKVCSKKDPRFVPPTFIRNSKHI</sequence>
<proteinExistence type="predicted"/>
<feature type="compositionally biased region" description="Polar residues" evidence="3">
    <location>
        <begin position="614"/>
        <end position="623"/>
    </location>
</feature>
<dbReference type="InterPro" id="IPR008937">
    <property type="entry name" value="Ras-like_GEF"/>
</dbReference>
<dbReference type="Gene3D" id="1.10.840.10">
    <property type="entry name" value="Ras guanine-nucleotide exchange factors catalytic domain"/>
    <property type="match status" value="1"/>
</dbReference>
<feature type="region of interest" description="Disordered" evidence="3">
    <location>
        <begin position="320"/>
        <end position="339"/>
    </location>
</feature>
<feature type="compositionally biased region" description="Polar residues" evidence="3">
    <location>
        <begin position="752"/>
        <end position="770"/>
    </location>
</feature>
<dbReference type="InterPro" id="IPR036964">
    <property type="entry name" value="RASGEF_cat_dom_sf"/>
</dbReference>
<dbReference type="VEuPathDB" id="FungiDB:RhiirA1_539566"/>
<evidence type="ECO:0000256" key="3">
    <source>
        <dbReference type="SAM" id="MobiDB-lite"/>
    </source>
</evidence>
<dbReference type="Proteomes" id="UP000232722">
    <property type="component" value="Unassembled WGS sequence"/>
</dbReference>
<dbReference type="InterPro" id="IPR001895">
    <property type="entry name" value="RASGEF_cat_dom"/>
</dbReference>
<feature type="region of interest" description="Disordered" evidence="3">
    <location>
        <begin position="173"/>
        <end position="270"/>
    </location>
</feature>
<feature type="compositionally biased region" description="Acidic residues" evidence="3">
    <location>
        <begin position="182"/>
        <end position="202"/>
    </location>
</feature>
<dbReference type="PANTHER" id="PTHR23113">
    <property type="entry name" value="GUANINE NUCLEOTIDE EXCHANGE FACTOR"/>
    <property type="match status" value="1"/>
</dbReference>
<dbReference type="Gene3D" id="3.10.350.10">
    <property type="entry name" value="LysM domain"/>
    <property type="match status" value="1"/>
</dbReference>
<feature type="compositionally biased region" description="Basic and acidic residues" evidence="3">
    <location>
        <begin position="826"/>
        <end position="845"/>
    </location>
</feature>
<feature type="compositionally biased region" description="Polar residues" evidence="3">
    <location>
        <begin position="246"/>
        <end position="257"/>
    </location>
</feature>
<evidence type="ECO:0008006" key="8">
    <source>
        <dbReference type="Google" id="ProtNLM"/>
    </source>
</evidence>
<dbReference type="PROSITE" id="PS50009">
    <property type="entry name" value="RASGEF_CAT"/>
    <property type="match status" value="1"/>
</dbReference>
<dbReference type="EMBL" id="LLXJ01000828">
    <property type="protein sequence ID" value="PKC05856.1"/>
    <property type="molecule type" value="Genomic_DNA"/>
</dbReference>
<dbReference type="InterPro" id="IPR036779">
    <property type="entry name" value="LysM_dom_sf"/>
</dbReference>
<dbReference type="VEuPathDB" id="FungiDB:RhiirFUN_003434"/>
<protein>
    <recommendedName>
        <fullName evidence="8">Ras GEF</fullName>
    </recommendedName>
</protein>
<dbReference type="SUPFAM" id="SSF54106">
    <property type="entry name" value="LysM domain"/>
    <property type="match status" value="1"/>
</dbReference>
<dbReference type="PANTHER" id="PTHR23113:SF368">
    <property type="entry name" value="CELL DIVISION CONTROL PROTEIN 25"/>
    <property type="match status" value="1"/>
</dbReference>
<feature type="compositionally biased region" description="Polar residues" evidence="3">
    <location>
        <begin position="130"/>
        <end position="140"/>
    </location>
</feature>
<feature type="compositionally biased region" description="Low complexity" evidence="3">
    <location>
        <begin position="1009"/>
        <end position="1040"/>
    </location>
</feature>